<evidence type="ECO:0000256" key="1">
    <source>
        <dbReference type="SAM" id="SignalP"/>
    </source>
</evidence>
<dbReference type="Pfam" id="PF09912">
    <property type="entry name" value="DUF2141"/>
    <property type="match status" value="1"/>
</dbReference>
<keyword evidence="1" id="KW-0732">Signal</keyword>
<proteinExistence type="predicted"/>
<sequence length="147" mass="16777">MKTLLTLLSIFTFGLSMAQSTKENHYTLHIEADNFRNSKGVAQFALYNQDGTIPDEKLKKYFKKEVGEVQDGKSSVTFKNLPKGRYAVTLLHDENSNEEIDKTFFFPKEGFGLTNFDKISLSNRPDFSKASFELTGDTTKKIKLIYK</sequence>
<dbReference type="AlphaFoldDB" id="A0A1I5D5X2"/>
<dbReference type="STRING" id="287099.SAMN05660413_03185"/>
<dbReference type="InterPro" id="IPR018673">
    <property type="entry name" value="DUF2141"/>
</dbReference>
<accession>A0A1I5D5X2</accession>
<reference evidence="2 3" key="1">
    <citation type="submission" date="2016-10" db="EMBL/GenBank/DDBJ databases">
        <authorList>
            <person name="de Groot N.N."/>
        </authorList>
    </citation>
    <scope>NUCLEOTIDE SEQUENCE [LARGE SCALE GENOMIC DNA]</scope>
    <source>
        <strain evidence="2 3">DSM 17794</strain>
    </source>
</reference>
<organism evidence="2 3">
    <name type="scientific">Salegentibacter flavus</name>
    <dbReference type="NCBI Taxonomy" id="287099"/>
    <lineage>
        <taxon>Bacteria</taxon>
        <taxon>Pseudomonadati</taxon>
        <taxon>Bacteroidota</taxon>
        <taxon>Flavobacteriia</taxon>
        <taxon>Flavobacteriales</taxon>
        <taxon>Flavobacteriaceae</taxon>
        <taxon>Salegentibacter</taxon>
    </lineage>
</organism>
<feature type="signal peptide" evidence="1">
    <location>
        <begin position="1"/>
        <end position="18"/>
    </location>
</feature>
<dbReference type="Proteomes" id="UP000199153">
    <property type="component" value="Unassembled WGS sequence"/>
</dbReference>
<keyword evidence="3" id="KW-1185">Reference proteome</keyword>
<protein>
    <submittedName>
        <fullName evidence="2">Uncharacterized conserved protein, DUF2141 family</fullName>
    </submittedName>
</protein>
<evidence type="ECO:0000313" key="3">
    <source>
        <dbReference type="Proteomes" id="UP000199153"/>
    </source>
</evidence>
<evidence type="ECO:0000313" key="2">
    <source>
        <dbReference type="EMBL" id="SFN94609.1"/>
    </source>
</evidence>
<dbReference type="EMBL" id="FOVL01000030">
    <property type="protein sequence ID" value="SFN94609.1"/>
    <property type="molecule type" value="Genomic_DNA"/>
</dbReference>
<name>A0A1I5D5X2_9FLAO</name>
<gene>
    <name evidence="2" type="ORF">SAMN05660413_03185</name>
</gene>
<feature type="chain" id="PRO_5011641959" evidence="1">
    <location>
        <begin position="19"/>
        <end position="147"/>
    </location>
</feature>